<accession>A0A931N7B7</accession>
<organism evidence="1 2">
    <name type="scientific">Nocardia bovistercoris</name>
    <dbReference type="NCBI Taxonomy" id="2785916"/>
    <lineage>
        <taxon>Bacteria</taxon>
        <taxon>Bacillati</taxon>
        <taxon>Actinomycetota</taxon>
        <taxon>Actinomycetes</taxon>
        <taxon>Mycobacteriales</taxon>
        <taxon>Nocardiaceae</taxon>
        <taxon>Nocardia</taxon>
    </lineage>
</organism>
<dbReference type="RefSeq" id="WP_196153708.1">
    <property type="nucleotide sequence ID" value="NZ_JADMLG010000024.1"/>
</dbReference>
<protein>
    <submittedName>
        <fullName evidence="1">Uncharacterized protein</fullName>
    </submittedName>
</protein>
<evidence type="ECO:0000313" key="1">
    <source>
        <dbReference type="EMBL" id="MBH0781431.1"/>
    </source>
</evidence>
<keyword evidence="2" id="KW-1185">Reference proteome</keyword>
<sequence>MSESTEAVNNVLGEENRALIAELTESLDIEAGLRDALRRAAPTRSTRGTL</sequence>
<reference evidence="1" key="1">
    <citation type="submission" date="2020-11" db="EMBL/GenBank/DDBJ databases">
        <title>Nocardia NEAU-351.nov., a novel actinomycete isolated from the cow dung.</title>
        <authorList>
            <person name="Zhang X."/>
        </authorList>
    </citation>
    <scope>NUCLEOTIDE SEQUENCE</scope>
    <source>
        <strain evidence="1">NEAU-351</strain>
    </source>
</reference>
<dbReference type="EMBL" id="JADMLG010000024">
    <property type="protein sequence ID" value="MBH0781431.1"/>
    <property type="molecule type" value="Genomic_DNA"/>
</dbReference>
<dbReference type="Proteomes" id="UP000655751">
    <property type="component" value="Unassembled WGS sequence"/>
</dbReference>
<dbReference type="AlphaFoldDB" id="A0A931N7B7"/>
<comment type="caution">
    <text evidence="1">The sequence shown here is derived from an EMBL/GenBank/DDBJ whole genome shotgun (WGS) entry which is preliminary data.</text>
</comment>
<evidence type="ECO:0000313" key="2">
    <source>
        <dbReference type="Proteomes" id="UP000655751"/>
    </source>
</evidence>
<gene>
    <name evidence="1" type="ORF">IT779_34690</name>
</gene>
<proteinExistence type="predicted"/>
<name>A0A931N7B7_9NOCA</name>